<keyword evidence="4" id="KW-1185">Reference proteome</keyword>
<gene>
    <name evidence="3" type="ORF">BHU72_13070</name>
</gene>
<protein>
    <submittedName>
        <fullName evidence="3">Epimerase</fullName>
    </submittedName>
</protein>
<name>A0A1E5L8R3_9FIRM</name>
<dbReference type="SUPFAM" id="SSF51735">
    <property type="entry name" value="NAD(P)-binding Rossmann-fold domains"/>
    <property type="match status" value="1"/>
</dbReference>
<dbReference type="InterPro" id="IPR036291">
    <property type="entry name" value="NAD(P)-bd_dom_sf"/>
</dbReference>
<dbReference type="OrthoDB" id="9801785at2"/>
<dbReference type="RefSeq" id="WP_069701130.1">
    <property type="nucleotide sequence ID" value="NZ_MJAT01000003.1"/>
</dbReference>
<evidence type="ECO:0000259" key="2">
    <source>
        <dbReference type="Pfam" id="PF01370"/>
    </source>
</evidence>
<dbReference type="PANTHER" id="PTHR43000">
    <property type="entry name" value="DTDP-D-GLUCOSE 4,6-DEHYDRATASE-RELATED"/>
    <property type="match status" value="1"/>
</dbReference>
<proteinExistence type="inferred from homology"/>
<comment type="caution">
    <text evidence="3">The sequence shown here is derived from an EMBL/GenBank/DDBJ whole genome shotgun (WGS) entry which is preliminary data.</text>
</comment>
<dbReference type="InterPro" id="IPR001509">
    <property type="entry name" value="Epimerase_deHydtase"/>
</dbReference>
<dbReference type="Gene3D" id="3.40.50.720">
    <property type="entry name" value="NAD(P)-binding Rossmann-like Domain"/>
    <property type="match status" value="1"/>
</dbReference>
<dbReference type="Proteomes" id="UP000095255">
    <property type="component" value="Unassembled WGS sequence"/>
</dbReference>
<evidence type="ECO:0000256" key="1">
    <source>
        <dbReference type="ARBA" id="ARBA00007637"/>
    </source>
</evidence>
<evidence type="ECO:0000313" key="3">
    <source>
        <dbReference type="EMBL" id="OEH86535.1"/>
    </source>
</evidence>
<dbReference type="AlphaFoldDB" id="A0A1E5L8R3"/>
<reference evidence="3 4" key="1">
    <citation type="submission" date="2016-09" db="EMBL/GenBank/DDBJ databases">
        <title>Desulfuribacillus arsenicus sp. nov., an obligately anaerobic, dissimilatory arsenic- and antimonate-reducing bacterium isolated from anoxic sediments.</title>
        <authorList>
            <person name="Abin C.A."/>
            <person name="Hollibaugh J.T."/>
        </authorList>
    </citation>
    <scope>NUCLEOTIDE SEQUENCE [LARGE SCALE GENOMIC DNA]</scope>
    <source>
        <strain evidence="3 4">MLFW-2</strain>
    </source>
</reference>
<comment type="similarity">
    <text evidence="1">Belongs to the NAD(P)-dependent epimerase/dehydratase family.</text>
</comment>
<evidence type="ECO:0000313" key="4">
    <source>
        <dbReference type="Proteomes" id="UP000095255"/>
    </source>
</evidence>
<sequence>MLGNIMVTGGAGFIGSQLISKLLPISQHIYVLDDLSTGNRAAVPVSDKVTFIEGSILDRKILKDILPKVEYIFHLACANLIQSVSNIDRDFQVNLYGQLLLLQDTYSHCPNLKRFIYTSTASIYSDAALLPTPESYYEIRLPYAASKFSAEHYCNVYYHMYGLPTSILRLSNVFGPGQTTINPYCGVVAKFFEASLQRQPLTIYGDGQQTRDFTYIDDALDAILLAAVDCSAIGKTYNVGTGIETSVNDLADKVLKVTNNPVTSIEYEGKRPVDIVRRRSVDTQVIKNDLHWKSIHTLTEGLEKTYQWLKKVRE</sequence>
<feature type="domain" description="NAD-dependent epimerase/dehydratase" evidence="2">
    <location>
        <begin position="5"/>
        <end position="240"/>
    </location>
</feature>
<dbReference type="EMBL" id="MJAT01000003">
    <property type="protein sequence ID" value="OEH86535.1"/>
    <property type="molecule type" value="Genomic_DNA"/>
</dbReference>
<dbReference type="Pfam" id="PF01370">
    <property type="entry name" value="Epimerase"/>
    <property type="match status" value="1"/>
</dbReference>
<organism evidence="3 4">
    <name type="scientific">Desulfuribacillus stibiiarsenatis</name>
    <dbReference type="NCBI Taxonomy" id="1390249"/>
    <lineage>
        <taxon>Bacteria</taxon>
        <taxon>Bacillati</taxon>
        <taxon>Bacillota</taxon>
        <taxon>Desulfuribacillia</taxon>
        <taxon>Desulfuribacillales</taxon>
        <taxon>Desulfuribacillaceae</taxon>
        <taxon>Desulfuribacillus</taxon>
    </lineage>
</organism>
<accession>A0A1E5L8R3</accession>
<dbReference type="STRING" id="1390249.BHU72_13070"/>